<keyword evidence="2" id="KW-1185">Reference proteome</keyword>
<name>A0A4Y2EW16_ARAVE</name>
<dbReference type="OrthoDB" id="8053568at2759"/>
<sequence length="117" mass="13432">MAAWSIRKTFGLEDNAQILCSDPNSSNTCRINSAITFLKQYADREMAYFPSRHQIHEKVLQSVFEHGLSQVTSRLDVVFFKKKSEKNGIIWNKCLNETFSESEVLSNAKYLPNALKK</sequence>
<dbReference type="EMBL" id="BGPR01000708">
    <property type="protein sequence ID" value="GBM32469.1"/>
    <property type="molecule type" value="Genomic_DNA"/>
</dbReference>
<reference evidence="1 2" key="1">
    <citation type="journal article" date="2019" name="Sci. Rep.">
        <title>Orb-weaving spider Araneus ventricosus genome elucidates the spidroin gene catalogue.</title>
        <authorList>
            <person name="Kono N."/>
            <person name="Nakamura H."/>
            <person name="Ohtoshi R."/>
            <person name="Moran D.A.P."/>
            <person name="Shinohara A."/>
            <person name="Yoshida Y."/>
            <person name="Fujiwara M."/>
            <person name="Mori M."/>
            <person name="Tomita M."/>
            <person name="Arakawa K."/>
        </authorList>
    </citation>
    <scope>NUCLEOTIDE SEQUENCE [LARGE SCALE GENOMIC DNA]</scope>
</reference>
<comment type="caution">
    <text evidence="1">The sequence shown here is derived from an EMBL/GenBank/DDBJ whole genome shotgun (WGS) entry which is preliminary data.</text>
</comment>
<accession>A0A4Y2EW16</accession>
<evidence type="ECO:0000313" key="2">
    <source>
        <dbReference type="Proteomes" id="UP000499080"/>
    </source>
</evidence>
<organism evidence="1 2">
    <name type="scientific">Araneus ventricosus</name>
    <name type="common">Orbweaver spider</name>
    <name type="synonym">Epeira ventricosa</name>
    <dbReference type="NCBI Taxonomy" id="182803"/>
    <lineage>
        <taxon>Eukaryota</taxon>
        <taxon>Metazoa</taxon>
        <taxon>Ecdysozoa</taxon>
        <taxon>Arthropoda</taxon>
        <taxon>Chelicerata</taxon>
        <taxon>Arachnida</taxon>
        <taxon>Araneae</taxon>
        <taxon>Araneomorphae</taxon>
        <taxon>Entelegynae</taxon>
        <taxon>Araneoidea</taxon>
        <taxon>Araneidae</taxon>
        <taxon>Araneus</taxon>
    </lineage>
</organism>
<gene>
    <name evidence="1" type="ORF">AVEN_136045_1</name>
</gene>
<dbReference type="AlphaFoldDB" id="A0A4Y2EW16"/>
<proteinExistence type="predicted"/>
<evidence type="ECO:0000313" key="1">
    <source>
        <dbReference type="EMBL" id="GBM32469.1"/>
    </source>
</evidence>
<dbReference type="Proteomes" id="UP000499080">
    <property type="component" value="Unassembled WGS sequence"/>
</dbReference>
<protein>
    <submittedName>
        <fullName evidence="1">Uncharacterized protein</fullName>
    </submittedName>
</protein>